<name>A0AAJ2JZ33_9BACL</name>
<dbReference type="AlphaFoldDB" id="A0AAJ2JZ33"/>
<dbReference type="RefSeq" id="WP_175560822.1">
    <property type="nucleotide sequence ID" value="NZ_JAVYAA010000007.1"/>
</dbReference>
<comment type="caution">
    <text evidence="1">The sequence shown here is derived from an EMBL/GenBank/DDBJ whole genome shotgun (WGS) entry which is preliminary data.</text>
</comment>
<organism evidence="1 2">
    <name type="scientific">Paenibacillus suaedae</name>
    <dbReference type="NCBI Taxonomy" id="3077233"/>
    <lineage>
        <taxon>Bacteria</taxon>
        <taxon>Bacillati</taxon>
        <taxon>Bacillota</taxon>
        <taxon>Bacilli</taxon>
        <taxon>Bacillales</taxon>
        <taxon>Paenibacillaceae</taxon>
        <taxon>Paenibacillus</taxon>
    </lineage>
</organism>
<reference evidence="2" key="1">
    <citation type="submission" date="2023-09" db="EMBL/GenBank/DDBJ databases">
        <title>Paenibacillus sp. chi10 Genome sequencing and assembly.</title>
        <authorList>
            <person name="Kim I."/>
        </authorList>
    </citation>
    <scope>NUCLEOTIDE SEQUENCE [LARGE SCALE GENOMIC DNA]</scope>
    <source>
        <strain evidence="2">chi10</strain>
    </source>
</reference>
<protein>
    <submittedName>
        <fullName evidence="1">Uncharacterized protein</fullName>
    </submittedName>
</protein>
<proteinExistence type="predicted"/>
<dbReference type="Proteomes" id="UP001250538">
    <property type="component" value="Unassembled WGS sequence"/>
</dbReference>
<sequence>MKSIAVIIRTALFVKSGCSKEEAMTNAVKEIVQDKKSVEEVLTSMRKGLQERD</sequence>
<keyword evidence="2" id="KW-1185">Reference proteome</keyword>
<accession>A0AAJ2JZ33</accession>
<dbReference type="EMBL" id="JAVYAA010000007">
    <property type="protein sequence ID" value="MDT8979136.1"/>
    <property type="molecule type" value="Genomic_DNA"/>
</dbReference>
<evidence type="ECO:0000313" key="1">
    <source>
        <dbReference type="EMBL" id="MDT8979136.1"/>
    </source>
</evidence>
<gene>
    <name evidence="1" type="ORF">RQP50_23130</name>
</gene>
<evidence type="ECO:0000313" key="2">
    <source>
        <dbReference type="Proteomes" id="UP001250538"/>
    </source>
</evidence>